<dbReference type="PANTHER" id="PTHR34098">
    <property type="entry name" value="F-BOX ONLY PROTEIN 47"/>
    <property type="match status" value="1"/>
</dbReference>
<dbReference type="CDD" id="cd22112">
    <property type="entry name" value="F-box_FBXO47"/>
    <property type="match status" value="1"/>
</dbReference>
<reference evidence="4 5" key="2">
    <citation type="submission" date="2025-04" db="UniProtKB">
        <authorList>
            <consortium name="RefSeq"/>
        </authorList>
    </citation>
    <scope>IDENTIFICATION</scope>
    <source>
        <strain evidence="4 5">S238N-H82</strain>
        <tissue evidence="4 5">Testes</tissue>
    </source>
</reference>
<dbReference type="Proteomes" id="UP000001554">
    <property type="component" value="Chromosome 4"/>
</dbReference>
<feature type="domain" description="F-box" evidence="2">
    <location>
        <begin position="55"/>
        <end position="109"/>
    </location>
</feature>
<evidence type="ECO:0000313" key="5">
    <source>
        <dbReference type="RefSeq" id="XP_035674703.1"/>
    </source>
</evidence>
<dbReference type="InterPro" id="IPR001810">
    <property type="entry name" value="F-box_dom"/>
</dbReference>
<dbReference type="InterPro" id="IPR038946">
    <property type="entry name" value="FBXO47"/>
</dbReference>
<name>A0A9J7L2G8_BRAFL</name>
<dbReference type="OMA" id="AFACVTM"/>
<evidence type="ECO:0000256" key="1">
    <source>
        <dbReference type="SAM" id="MobiDB-lite"/>
    </source>
</evidence>
<organism evidence="3 5">
    <name type="scientific">Branchiostoma floridae</name>
    <name type="common">Florida lancelet</name>
    <name type="synonym">Amphioxus</name>
    <dbReference type="NCBI Taxonomy" id="7739"/>
    <lineage>
        <taxon>Eukaryota</taxon>
        <taxon>Metazoa</taxon>
        <taxon>Chordata</taxon>
        <taxon>Cephalochordata</taxon>
        <taxon>Leptocardii</taxon>
        <taxon>Amphioxiformes</taxon>
        <taxon>Branchiostomatidae</taxon>
        <taxon>Branchiostoma</taxon>
    </lineage>
</organism>
<proteinExistence type="predicted"/>
<dbReference type="InterPro" id="IPR056622">
    <property type="entry name" value="ARM_FBXO47"/>
</dbReference>
<dbReference type="PANTHER" id="PTHR34098:SF1">
    <property type="entry name" value="F-BOX ONLY PROTEIN 47"/>
    <property type="match status" value="1"/>
</dbReference>
<evidence type="ECO:0000313" key="3">
    <source>
        <dbReference type="Proteomes" id="UP000001554"/>
    </source>
</evidence>
<sequence length="463" mass="52964">MLPGETSTPLPVAAEAYTPPDAPPCRCQKARRRSSRLIFKERSLSNSRAIQDGPLGFFEILPAEMIYNILYELSIVDLSILTIVSKAVRGLVECFMDSKRGEDRLLLRVSLHQPACQEHHASLMQHFRRLGVLHKRVTCLYTTRDRLRIMEQFIRKLDLLSCLSCSNHCLALTCYGRFLHTVIAGWDEMECLRVYAIINSHVQRRLTQVLQSTHGCHGDDELYLRLFYRRVLLDQCEHQLERAFWLSRMLKPLPMVHQARMLYLLFGPVCFQEDGAVWLEMGDAESNTPASTVVLAELGSAIKTLHNYCREWTEDDIIGVIEEVTALPETWTPENVARLLTLCGENICVKLLGSKAINGRLEELAEVIVHLAKVCVKEHYSTQWVIQVTRRVCRYMDIPADRRSFLMAIPQTFKEFLMDMHDDAGEDTDPTDLYYILSSFPLSPILTIPPPPPGEDTDPTDLY</sequence>
<dbReference type="AlphaFoldDB" id="A0A9J7L2G8"/>
<dbReference type="OrthoDB" id="9858120at2759"/>
<keyword evidence="3" id="KW-1185">Reference proteome</keyword>
<evidence type="ECO:0000313" key="4">
    <source>
        <dbReference type="RefSeq" id="XP_035674702.1"/>
    </source>
</evidence>
<dbReference type="RefSeq" id="XP_035674703.1">
    <property type="nucleotide sequence ID" value="XM_035818810.1"/>
</dbReference>
<reference evidence="3" key="1">
    <citation type="journal article" date="2020" name="Nat. Ecol. Evol.">
        <title>Deeply conserved synteny resolves early events in vertebrate evolution.</title>
        <authorList>
            <person name="Simakov O."/>
            <person name="Marletaz F."/>
            <person name="Yue J.X."/>
            <person name="O'Connell B."/>
            <person name="Jenkins J."/>
            <person name="Brandt A."/>
            <person name="Calef R."/>
            <person name="Tung C.H."/>
            <person name="Huang T.K."/>
            <person name="Schmutz J."/>
            <person name="Satoh N."/>
            <person name="Yu J.K."/>
            <person name="Putnam N.H."/>
            <person name="Green R.E."/>
            <person name="Rokhsar D.S."/>
        </authorList>
    </citation>
    <scope>NUCLEOTIDE SEQUENCE [LARGE SCALE GENOMIC DNA]</scope>
    <source>
        <strain evidence="3">S238N-H82</strain>
    </source>
</reference>
<feature type="region of interest" description="Disordered" evidence="1">
    <location>
        <begin position="1"/>
        <end position="27"/>
    </location>
</feature>
<dbReference type="Pfam" id="PF24467">
    <property type="entry name" value="ARM_FBXO47"/>
    <property type="match status" value="1"/>
</dbReference>
<evidence type="ECO:0000259" key="2">
    <source>
        <dbReference type="PROSITE" id="PS50181"/>
    </source>
</evidence>
<gene>
    <name evidence="4 5" type="primary">LOC118414631</name>
</gene>
<dbReference type="GeneID" id="118414631"/>
<protein>
    <submittedName>
        <fullName evidence="4 5">F-box only protein 47-like</fullName>
    </submittedName>
</protein>
<dbReference type="KEGG" id="bfo:118414631"/>
<dbReference type="PROSITE" id="PS50181">
    <property type="entry name" value="FBOX"/>
    <property type="match status" value="1"/>
</dbReference>
<dbReference type="RefSeq" id="XP_035674702.1">
    <property type="nucleotide sequence ID" value="XM_035818809.1"/>
</dbReference>
<accession>A0A9J7L2G8</accession>